<dbReference type="Proteomes" id="UP001367676">
    <property type="component" value="Unassembled WGS sequence"/>
</dbReference>
<dbReference type="GO" id="GO:0016937">
    <property type="term" value="F:short-chain fatty acyl-CoA dehydrogenase activity"/>
    <property type="evidence" value="ECO:0007669"/>
    <property type="project" value="UniProtKB-EC"/>
</dbReference>
<comment type="catalytic activity">
    <reaction evidence="12">
        <text>hexanoyl-CoA + oxidized [electron-transfer flavoprotein] + H(+) = (2E)-hexenoyl-CoA + reduced [electron-transfer flavoprotein]</text>
        <dbReference type="Rhea" id="RHEA:43464"/>
        <dbReference type="Rhea" id="RHEA-COMP:10685"/>
        <dbReference type="Rhea" id="RHEA-COMP:10686"/>
        <dbReference type="ChEBI" id="CHEBI:15378"/>
        <dbReference type="ChEBI" id="CHEBI:57692"/>
        <dbReference type="ChEBI" id="CHEBI:58307"/>
        <dbReference type="ChEBI" id="CHEBI:62077"/>
        <dbReference type="ChEBI" id="CHEBI:62620"/>
    </reaction>
    <physiologicalReaction direction="left-to-right" evidence="12">
        <dbReference type="Rhea" id="RHEA:43465"/>
    </physiologicalReaction>
</comment>
<comment type="cofactor">
    <cofactor evidence="1 14">
        <name>FAD</name>
        <dbReference type="ChEBI" id="CHEBI:57692"/>
    </cofactor>
</comment>
<gene>
    <name evidence="18" type="ORF">V9T40_013785</name>
</gene>
<dbReference type="PROSITE" id="PS00073">
    <property type="entry name" value="ACYL_COA_DH_2"/>
    <property type="match status" value="1"/>
</dbReference>
<dbReference type="InterPro" id="IPR006089">
    <property type="entry name" value="Acyl-CoA_DH_CS"/>
</dbReference>
<evidence type="ECO:0000259" key="17">
    <source>
        <dbReference type="Pfam" id="PF02771"/>
    </source>
</evidence>
<dbReference type="AlphaFoldDB" id="A0AAN9Y1P9"/>
<comment type="pathway">
    <text evidence="2">Lipid metabolism; mitochondrial fatty acid beta-oxidation.</text>
</comment>
<evidence type="ECO:0000313" key="19">
    <source>
        <dbReference type="Proteomes" id="UP001367676"/>
    </source>
</evidence>
<dbReference type="EC" id="1.3.8.1" evidence="4"/>
<dbReference type="GO" id="GO:0005739">
    <property type="term" value="C:mitochondrion"/>
    <property type="evidence" value="ECO:0007669"/>
    <property type="project" value="TreeGrafter"/>
</dbReference>
<dbReference type="CDD" id="cd01158">
    <property type="entry name" value="SCAD_SBCAD"/>
    <property type="match status" value="1"/>
</dbReference>
<evidence type="ECO:0000259" key="16">
    <source>
        <dbReference type="Pfam" id="PF02770"/>
    </source>
</evidence>
<dbReference type="SUPFAM" id="SSF56645">
    <property type="entry name" value="Acyl-CoA dehydrogenase NM domain-like"/>
    <property type="match status" value="1"/>
</dbReference>
<comment type="function">
    <text evidence="10">Short-chain specific acyl-CoA dehydrogenase is one of the acyl-CoA dehydrogenases that catalyze the first step of mitochondrial fatty acid beta-oxidation, an aerobic process breaking down fatty acids into acetyl-CoA and allowing the production of energy from fats. The first step of fatty acid beta-oxidation consists in the removal of one hydrogen from C-2 and C-3 of the straight-chain fatty acyl-CoA thioester, resulting in the formation of trans-2-enoyl-CoA. Among the different mitochondrial acyl-CoA dehydrogenases, short-chain specific acyl-CoA dehydrogenase acts specifically on acyl-CoAs with saturated 4 to 6 carbons long primary chains.</text>
</comment>
<dbReference type="InterPro" id="IPR009100">
    <property type="entry name" value="AcylCoA_DH/oxidase_NM_dom_sf"/>
</dbReference>
<dbReference type="GO" id="GO:0033539">
    <property type="term" value="P:fatty acid beta-oxidation using acyl-CoA dehydrogenase"/>
    <property type="evidence" value="ECO:0007669"/>
    <property type="project" value="TreeGrafter"/>
</dbReference>
<dbReference type="Pfam" id="PF00441">
    <property type="entry name" value="Acyl-CoA_dh_1"/>
    <property type="match status" value="1"/>
</dbReference>
<feature type="domain" description="Acyl-CoA oxidase/dehydrogenase middle" evidence="16">
    <location>
        <begin position="137"/>
        <end position="231"/>
    </location>
</feature>
<organism evidence="18 19">
    <name type="scientific">Parthenolecanium corni</name>
    <dbReference type="NCBI Taxonomy" id="536013"/>
    <lineage>
        <taxon>Eukaryota</taxon>
        <taxon>Metazoa</taxon>
        <taxon>Ecdysozoa</taxon>
        <taxon>Arthropoda</taxon>
        <taxon>Hexapoda</taxon>
        <taxon>Insecta</taxon>
        <taxon>Pterygota</taxon>
        <taxon>Neoptera</taxon>
        <taxon>Paraneoptera</taxon>
        <taxon>Hemiptera</taxon>
        <taxon>Sternorrhyncha</taxon>
        <taxon>Coccoidea</taxon>
        <taxon>Coccidae</taxon>
        <taxon>Parthenolecanium</taxon>
    </lineage>
</organism>
<evidence type="ECO:0000256" key="1">
    <source>
        <dbReference type="ARBA" id="ARBA00001974"/>
    </source>
</evidence>
<dbReference type="PANTHER" id="PTHR43884">
    <property type="entry name" value="ACYL-COA DEHYDROGENASE"/>
    <property type="match status" value="1"/>
</dbReference>
<dbReference type="PROSITE" id="PS00072">
    <property type="entry name" value="ACYL_COA_DH_1"/>
    <property type="match status" value="1"/>
</dbReference>
<comment type="caution">
    <text evidence="18">The sequence shown here is derived from an EMBL/GenBank/DDBJ whole genome shotgun (WGS) entry which is preliminary data.</text>
</comment>
<evidence type="ECO:0000256" key="8">
    <source>
        <dbReference type="ARBA" id="ARBA00031895"/>
    </source>
</evidence>
<evidence type="ECO:0000256" key="11">
    <source>
        <dbReference type="ARBA" id="ARBA00048499"/>
    </source>
</evidence>
<evidence type="ECO:0000256" key="13">
    <source>
        <dbReference type="ARBA" id="ARBA00050758"/>
    </source>
</evidence>
<feature type="domain" description="Acyl-CoA dehydrogenase/oxidase C-terminal" evidence="15">
    <location>
        <begin position="245"/>
        <end position="391"/>
    </location>
</feature>
<evidence type="ECO:0000256" key="2">
    <source>
        <dbReference type="ARBA" id="ARBA00005198"/>
    </source>
</evidence>
<dbReference type="Gene3D" id="1.10.540.10">
    <property type="entry name" value="Acyl-CoA dehydrogenase/oxidase, N-terminal domain"/>
    <property type="match status" value="1"/>
</dbReference>
<evidence type="ECO:0000256" key="9">
    <source>
        <dbReference type="ARBA" id="ARBA00044204"/>
    </source>
</evidence>
<dbReference type="Pfam" id="PF02770">
    <property type="entry name" value="Acyl-CoA_dh_M"/>
    <property type="match status" value="1"/>
</dbReference>
<dbReference type="InterPro" id="IPR006091">
    <property type="entry name" value="Acyl-CoA_Oxase/DH_mid-dom"/>
</dbReference>
<dbReference type="EMBL" id="JBBCAQ010000033">
    <property type="protein sequence ID" value="KAK7582340.1"/>
    <property type="molecule type" value="Genomic_DNA"/>
</dbReference>
<comment type="catalytic activity">
    <reaction evidence="11">
        <text>pentanoyl-CoA + oxidized [electron-transfer flavoprotein] + H(+) = (2E)-pentenoyl-CoA + reduced [electron-transfer flavoprotein]</text>
        <dbReference type="Rhea" id="RHEA:43456"/>
        <dbReference type="Rhea" id="RHEA-COMP:10685"/>
        <dbReference type="Rhea" id="RHEA-COMP:10686"/>
        <dbReference type="ChEBI" id="CHEBI:15378"/>
        <dbReference type="ChEBI" id="CHEBI:57389"/>
        <dbReference type="ChEBI" id="CHEBI:57692"/>
        <dbReference type="ChEBI" id="CHEBI:58307"/>
        <dbReference type="ChEBI" id="CHEBI:86160"/>
    </reaction>
    <physiologicalReaction direction="left-to-right" evidence="11">
        <dbReference type="Rhea" id="RHEA:43457"/>
    </physiologicalReaction>
</comment>
<evidence type="ECO:0000256" key="10">
    <source>
        <dbReference type="ARBA" id="ARBA00045387"/>
    </source>
</evidence>
<evidence type="ECO:0000256" key="3">
    <source>
        <dbReference type="ARBA" id="ARBA00009347"/>
    </source>
</evidence>
<feature type="domain" description="Acyl-CoA dehydrogenase/oxidase N-terminal" evidence="17">
    <location>
        <begin position="21"/>
        <end position="131"/>
    </location>
</feature>
<sequence>MVRSPNRLVIRKIASVSHLPETHQMIQKMCRDFAENELKPHAAKCDREHLFPAKQIEKLGELGLLAIEIPEKYGGAGLDALAYVIAMEEISRGCASTGVIVSVNSSLFLGSIYKFGTDKQKEKYLPTFNDGQKIGFFALSEPGNGSDAGAASTTAVLCDDQYLINGSKCWVTNGFEAEAGIVFATTDKMKKHKGISAFIVHKPCHGLSLGEKDDKLGIRGSSTCILNFEDCSVDQKNILGEPGFGFKIAMIAIDAGRIGIAAQALGIAQASLDVAMDYAEKRTAFGTSILKLQSIQNKIADMALRLESARLLTWRAAALKSSKKSFTKEAAMAKLAASEAATFNAHQSIQILGGMGYVTDMPAERHYRDARITEIYEGTSEIQRLVIATNIIKQYHGFNS</sequence>
<dbReference type="InterPro" id="IPR013786">
    <property type="entry name" value="AcylCoA_DH/ox_N"/>
</dbReference>
<dbReference type="InterPro" id="IPR037069">
    <property type="entry name" value="AcylCoA_DH/ox_N_sf"/>
</dbReference>
<dbReference type="Gene3D" id="2.40.110.10">
    <property type="entry name" value="Butyryl-CoA Dehydrogenase, subunit A, domain 2"/>
    <property type="match status" value="1"/>
</dbReference>
<proteinExistence type="inferred from homology"/>
<accession>A0AAN9Y1P9</accession>
<evidence type="ECO:0000313" key="18">
    <source>
        <dbReference type="EMBL" id="KAK7582340.1"/>
    </source>
</evidence>
<evidence type="ECO:0000259" key="15">
    <source>
        <dbReference type="Pfam" id="PF00441"/>
    </source>
</evidence>
<dbReference type="FunFam" id="2.40.110.10:FF:000001">
    <property type="entry name" value="Acyl-CoA dehydrogenase, mitochondrial"/>
    <property type="match status" value="1"/>
</dbReference>
<dbReference type="SUPFAM" id="SSF47203">
    <property type="entry name" value="Acyl-CoA dehydrogenase C-terminal domain-like"/>
    <property type="match status" value="1"/>
</dbReference>
<dbReference type="InterPro" id="IPR046373">
    <property type="entry name" value="Acyl-CoA_Oxase/DH_mid-dom_sf"/>
</dbReference>
<dbReference type="GO" id="GO:0050660">
    <property type="term" value="F:flavin adenine dinucleotide binding"/>
    <property type="evidence" value="ECO:0007669"/>
    <property type="project" value="InterPro"/>
</dbReference>
<evidence type="ECO:0000256" key="4">
    <source>
        <dbReference type="ARBA" id="ARBA00012046"/>
    </source>
</evidence>
<dbReference type="InterPro" id="IPR036250">
    <property type="entry name" value="AcylCo_DH-like_C"/>
</dbReference>
<comment type="similarity">
    <text evidence="3 14">Belongs to the acyl-CoA dehydrogenase family.</text>
</comment>
<evidence type="ECO:0000256" key="12">
    <source>
        <dbReference type="ARBA" id="ARBA00049192"/>
    </source>
</evidence>
<keyword evidence="7 14" id="KW-0560">Oxidoreductase</keyword>
<dbReference type="FunFam" id="1.20.140.10:FF:000004">
    <property type="entry name" value="Acyl-CoA dehydrogenase FadE25"/>
    <property type="match status" value="1"/>
</dbReference>
<dbReference type="GO" id="GO:0046359">
    <property type="term" value="P:butyrate catabolic process"/>
    <property type="evidence" value="ECO:0007669"/>
    <property type="project" value="TreeGrafter"/>
</dbReference>
<protein>
    <recommendedName>
        <fullName evidence="9">Short-chain specific acyl-CoA dehydrogenase, mitochondrial</fullName>
        <ecNumber evidence="4">1.3.8.1</ecNumber>
    </recommendedName>
    <alternativeName>
        <fullName evidence="8">Butyryl-CoA dehydrogenase</fullName>
    </alternativeName>
</protein>
<dbReference type="InterPro" id="IPR009075">
    <property type="entry name" value="AcylCo_DH/oxidase_C"/>
</dbReference>
<dbReference type="FunFam" id="1.10.540.10:FF:000002">
    <property type="entry name" value="Acyl-CoA dehydrogenase FadE19"/>
    <property type="match status" value="1"/>
</dbReference>
<reference evidence="18 19" key="1">
    <citation type="submission" date="2024-03" db="EMBL/GenBank/DDBJ databases">
        <title>Adaptation during the transition from Ophiocordyceps entomopathogen to insect associate is accompanied by gene loss and intensified selection.</title>
        <authorList>
            <person name="Ward C.M."/>
            <person name="Onetto C.A."/>
            <person name="Borneman A.R."/>
        </authorList>
    </citation>
    <scope>NUCLEOTIDE SEQUENCE [LARGE SCALE GENOMIC DNA]</scope>
    <source>
        <strain evidence="18">AWRI1</strain>
        <tissue evidence="18">Single Adult Female</tissue>
    </source>
</reference>
<keyword evidence="6 14" id="KW-0274">FAD</keyword>
<keyword evidence="5 14" id="KW-0285">Flavoprotein</keyword>
<evidence type="ECO:0000256" key="6">
    <source>
        <dbReference type="ARBA" id="ARBA00022827"/>
    </source>
</evidence>
<evidence type="ECO:0000256" key="7">
    <source>
        <dbReference type="ARBA" id="ARBA00023002"/>
    </source>
</evidence>
<evidence type="ECO:0000256" key="14">
    <source>
        <dbReference type="RuleBase" id="RU362125"/>
    </source>
</evidence>
<evidence type="ECO:0000256" key="5">
    <source>
        <dbReference type="ARBA" id="ARBA00022630"/>
    </source>
</evidence>
<name>A0AAN9Y1P9_9HEMI</name>
<dbReference type="PANTHER" id="PTHR43884:SF12">
    <property type="entry name" value="ISOVALERYL-COA DEHYDROGENASE, MITOCHONDRIAL-RELATED"/>
    <property type="match status" value="1"/>
</dbReference>
<dbReference type="Pfam" id="PF02771">
    <property type="entry name" value="Acyl-CoA_dh_N"/>
    <property type="match status" value="1"/>
</dbReference>
<dbReference type="Gene3D" id="1.20.140.10">
    <property type="entry name" value="Butyryl-CoA Dehydrogenase, subunit A, domain 3"/>
    <property type="match status" value="1"/>
</dbReference>
<keyword evidence="19" id="KW-1185">Reference proteome</keyword>
<dbReference type="PIRSF" id="PIRSF016578">
    <property type="entry name" value="HsaA"/>
    <property type="match status" value="1"/>
</dbReference>
<comment type="catalytic activity">
    <reaction evidence="13">
        <text>butanoyl-CoA + oxidized [electron-transfer flavoprotein] + H(+) = (2E)-butenoyl-CoA + reduced [electron-transfer flavoprotein]</text>
        <dbReference type="Rhea" id="RHEA:24004"/>
        <dbReference type="Rhea" id="RHEA-COMP:10685"/>
        <dbReference type="Rhea" id="RHEA-COMP:10686"/>
        <dbReference type="ChEBI" id="CHEBI:15378"/>
        <dbReference type="ChEBI" id="CHEBI:57332"/>
        <dbReference type="ChEBI" id="CHEBI:57371"/>
        <dbReference type="ChEBI" id="CHEBI:57692"/>
        <dbReference type="ChEBI" id="CHEBI:58307"/>
        <dbReference type="EC" id="1.3.8.1"/>
    </reaction>
    <physiologicalReaction direction="left-to-right" evidence="13">
        <dbReference type="Rhea" id="RHEA:24005"/>
    </physiologicalReaction>
</comment>